<accession>A0A378TDI1</accession>
<keyword evidence="3" id="KW-1133">Transmembrane helix</keyword>
<keyword evidence="3" id="KW-0812">Transmembrane</keyword>
<reference evidence="5 6" key="1">
    <citation type="submission" date="2018-06" db="EMBL/GenBank/DDBJ databases">
        <authorList>
            <consortium name="Pathogen Informatics"/>
            <person name="Doyle S."/>
        </authorList>
    </citation>
    <scope>NUCLEOTIDE SEQUENCE [LARGE SCALE GENOMIC DNA]</scope>
    <source>
        <strain evidence="5 6">NCTC10821</strain>
    </source>
</reference>
<evidence type="ECO:0000313" key="5">
    <source>
        <dbReference type="EMBL" id="STZ57915.1"/>
    </source>
</evidence>
<name>A0A378TDI1_9MYCO</name>
<evidence type="ECO:0000256" key="1">
    <source>
        <dbReference type="SAM" id="Coils"/>
    </source>
</evidence>
<sequence>MTLRYWVALVLGLFAVATMLTACGGGGESSRPESGSGVAADNVAPVPQNVPGEAPIAKRDVVKTATMQITVADPSAAADEAAVLVEEADGRVDSRTEDAGSGTGRAQTSIVLRVPVAELDTVVRELKELGTVEFAETTAEDVTAQRVDLDARIRALQTSVDRLLAIMAEARDPEALITAEEALSQRQAELDSLRAQRQALGEQIDFSTVSVSFTAERIGGPAQYQGFFGQVERGWDTLVSALGSAVLLFGLVLPWLLLLAAFAAVCYGLTRWLGRGKRTPAPTAAAPPAPVPAAPPAETEE</sequence>
<gene>
    <name evidence="5" type="ORF">NCTC10821_01420</name>
</gene>
<keyword evidence="3" id="KW-0472">Membrane</keyword>
<dbReference type="InterPro" id="IPR025645">
    <property type="entry name" value="DUF4349"/>
</dbReference>
<dbReference type="OrthoDB" id="186919at2"/>
<feature type="transmembrane region" description="Helical" evidence="3">
    <location>
        <begin position="246"/>
        <end position="269"/>
    </location>
</feature>
<proteinExistence type="predicted"/>
<feature type="region of interest" description="Disordered" evidence="2">
    <location>
        <begin position="25"/>
        <end position="52"/>
    </location>
</feature>
<evidence type="ECO:0000256" key="3">
    <source>
        <dbReference type="SAM" id="Phobius"/>
    </source>
</evidence>
<dbReference type="Pfam" id="PF14257">
    <property type="entry name" value="DUF4349"/>
    <property type="match status" value="1"/>
</dbReference>
<organism evidence="5 6">
    <name type="scientific">Mycolicibacterium tokaiense</name>
    <dbReference type="NCBI Taxonomy" id="39695"/>
    <lineage>
        <taxon>Bacteria</taxon>
        <taxon>Bacillati</taxon>
        <taxon>Actinomycetota</taxon>
        <taxon>Actinomycetes</taxon>
        <taxon>Mycobacteriales</taxon>
        <taxon>Mycobacteriaceae</taxon>
        <taxon>Mycolicibacterium</taxon>
    </lineage>
</organism>
<dbReference type="PROSITE" id="PS51257">
    <property type="entry name" value="PROKAR_LIPOPROTEIN"/>
    <property type="match status" value="1"/>
</dbReference>
<protein>
    <recommendedName>
        <fullName evidence="4">DUF4349 domain-containing protein</fullName>
    </recommendedName>
</protein>
<dbReference type="EMBL" id="UGQT01000001">
    <property type="protein sequence ID" value="STZ57915.1"/>
    <property type="molecule type" value="Genomic_DNA"/>
</dbReference>
<keyword evidence="1" id="KW-0175">Coiled coil</keyword>
<keyword evidence="6" id="KW-1185">Reference proteome</keyword>
<dbReference type="Proteomes" id="UP000254978">
    <property type="component" value="Unassembled WGS sequence"/>
</dbReference>
<feature type="compositionally biased region" description="Pro residues" evidence="2">
    <location>
        <begin position="285"/>
        <end position="295"/>
    </location>
</feature>
<dbReference type="AlphaFoldDB" id="A0A378TDI1"/>
<feature type="region of interest" description="Disordered" evidence="2">
    <location>
        <begin position="278"/>
        <end position="301"/>
    </location>
</feature>
<feature type="coiled-coil region" evidence="1">
    <location>
        <begin position="176"/>
        <end position="203"/>
    </location>
</feature>
<evidence type="ECO:0000259" key="4">
    <source>
        <dbReference type="Pfam" id="PF14257"/>
    </source>
</evidence>
<evidence type="ECO:0000256" key="2">
    <source>
        <dbReference type="SAM" id="MobiDB-lite"/>
    </source>
</evidence>
<dbReference type="RefSeq" id="WP_115277971.1">
    <property type="nucleotide sequence ID" value="NZ_AP022600.1"/>
</dbReference>
<evidence type="ECO:0000313" key="6">
    <source>
        <dbReference type="Proteomes" id="UP000254978"/>
    </source>
</evidence>
<feature type="domain" description="DUF4349" evidence="4">
    <location>
        <begin position="59"/>
        <end position="265"/>
    </location>
</feature>